<feature type="non-terminal residue" evidence="1">
    <location>
        <position position="1"/>
    </location>
</feature>
<proteinExistence type="predicted"/>
<protein>
    <submittedName>
        <fullName evidence="1">Uncharacterized protein</fullName>
    </submittedName>
</protein>
<dbReference type="EMBL" id="LAZR01069401">
    <property type="protein sequence ID" value="KKK47777.1"/>
    <property type="molecule type" value="Genomic_DNA"/>
</dbReference>
<sequence length="106" mass="12639">SITEAYFKARGWTLDSLKYPYMGWFDWEGRKYSDLPNILESFPAFKEHVLEVMEEEEHSLEIVGYKKGMGVRWKGWEHMKVYSQLVKDLNFLHAAVIAATKYWEEK</sequence>
<gene>
    <name evidence="1" type="ORF">LCGC14_3151790</name>
</gene>
<evidence type="ECO:0000313" key="1">
    <source>
        <dbReference type="EMBL" id="KKK47777.1"/>
    </source>
</evidence>
<name>A0A0F8VTX1_9ZZZZ</name>
<dbReference type="AlphaFoldDB" id="A0A0F8VTX1"/>
<accession>A0A0F8VTX1</accession>
<comment type="caution">
    <text evidence="1">The sequence shown here is derived from an EMBL/GenBank/DDBJ whole genome shotgun (WGS) entry which is preliminary data.</text>
</comment>
<reference evidence="1" key="1">
    <citation type="journal article" date="2015" name="Nature">
        <title>Complex archaea that bridge the gap between prokaryotes and eukaryotes.</title>
        <authorList>
            <person name="Spang A."/>
            <person name="Saw J.H."/>
            <person name="Jorgensen S.L."/>
            <person name="Zaremba-Niedzwiedzka K."/>
            <person name="Martijn J."/>
            <person name="Lind A.E."/>
            <person name="van Eijk R."/>
            <person name="Schleper C."/>
            <person name="Guy L."/>
            <person name="Ettema T.J."/>
        </authorList>
    </citation>
    <scope>NUCLEOTIDE SEQUENCE</scope>
</reference>
<organism evidence="1">
    <name type="scientific">marine sediment metagenome</name>
    <dbReference type="NCBI Taxonomy" id="412755"/>
    <lineage>
        <taxon>unclassified sequences</taxon>
        <taxon>metagenomes</taxon>
        <taxon>ecological metagenomes</taxon>
    </lineage>
</organism>